<dbReference type="RefSeq" id="WP_115849284.1">
    <property type="nucleotide sequence ID" value="NZ_QTUC01000001.1"/>
</dbReference>
<dbReference type="Pfam" id="PF00899">
    <property type="entry name" value="ThiF"/>
    <property type="match status" value="1"/>
</dbReference>
<dbReference type="Proteomes" id="UP000256485">
    <property type="component" value="Unassembled WGS sequence"/>
</dbReference>
<feature type="transmembrane region" description="Helical" evidence="1">
    <location>
        <begin position="135"/>
        <end position="158"/>
    </location>
</feature>
<accession>A0A3D9V1V9</accession>
<keyword evidence="1" id="KW-0472">Membrane</keyword>
<reference evidence="3 4" key="1">
    <citation type="submission" date="2018-08" db="EMBL/GenBank/DDBJ databases">
        <title>Sequencing the genomes of 1000 actinobacteria strains.</title>
        <authorList>
            <person name="Klenk H.-P."/>
        </authorList>
    </citation>
    <scope>NUCLEOTIDE SEQUENCE [LARGE SCALE GENOMIC DNA]</scope>
    <source>
        <strain evidence="3 4">DSM 22891</strain>
    </source>
</reference>
<sequence length="358" mass="37953">MRPRLKPALRRVWRDHQTLQIGLDPDNAVVVTGLDPALRKIVDNLTGRRTEEALLAQARAHGVTDTRARRLLRILADAGALDDGDVDGTVLCGLEPTERQRLMPDLAARSLVSKSPDGGTGTLARRRRARLAVHGAGRIGASIATLLGAAGVGTVLVADPTKTRPGDLAPAGLGPVDVGRPRAAGVRRAVTAFTSSTTVSVVGESTPLRPHVAVLAPDDEPDRMLADALVRAGIPHLVVRMRDARAIVGPFVLPGKSSCVRCHDMHRAARDPAWPRVLAQLLGAPHHAPACDVVLATMTAAYASLHVLAFLDGMRPPSVDATLEIDLPFGSVRRRTWSAHPACGCQWDPEPRPSAIAA</sequence>
<evidence type="ECO:0000313" key="4">
    <source>
        <dbReference type="Proteomes" id="UP000256485"/>
    </source>
</evidence>
<keyword evidence="4" id="KW-1185">Reference proteome</keyword>
<dbReference type="EMBL" id="QTUC01000001">
    <property type="protein sequence ID" value="REF35507.1"/>
    <property type="molecule type" value="Genomic_DNA"/>
</dbReference>
<dbReference type="InterPro" id="IPR035985">
    <property type="entry name" value="Ubiquitin-activating_enz"/>
</dbReference>
<keyword evidence="1" id="KW-1133">Transmembrane helix</keyword>
<comment type="caution">
    <text evidence="3">The sequence shown here is derived from an EMBL/GenBank/DDBJ whole genome shotgun (WGS) entry which is preliminary data.</text>
</comment>
<feature type="domain" description="THIF-type NAD/FAD binding fold" evidence="2">
    <location>
        <begin position="123"/>
        <end position="344"/>
    </location>
</feature>
<name>A0A3D9V1V9_THECX</name>
<dbReference type="AlphaFoldDB" id="A0A3D9V1V9"/>
<dbReference type="OrthoDB" id="4426339at2"/>
<dbReference type="SUPFAM" id="SSF69572">
    <property type="entry name" value="Activating enzymes of the ubiquitin-like proteins"/>
    <property type="match status" value="1"/>
</dbReference>
<dbReference type="GO" id="GO:0008641">
    <property type="term" value="F:ubiquitin-like modifier activating enzyme activity"/>
    <property type="evidence" value="ECO:0007669"/>
    <property type="project" value="InterPro"/>
</dbReference>
<keyword evidence="1" id="KW-0812">Transmembrane</keyword>
<proteinExistence type="predicted"/>
<evidence type="ECO:0000313" key="3">
    <source>
        <dbReference type="EMBL" id="REF35507.1"/>
    </source>
</evidence>
<evidence type="ECO:0000256" key="1">
    <source>
        <dbReference type="SAM" id="Phobius"/>
    </source>
</evidence>
<dbReference type="InterPro" id="IPR000594">
    <property type="entry name" value="ThiF_NAD_FAD-bd"/>
</dbReference>
<organism evidence="3 4">
    <name type="scientific">Thermasporomyces composti</name>
    <dbReference type="NCBI Taxonomy" id="696763"/>
    <lineage>
        <taxon>Bacteria</taxon>
        <taxon>Bacillati</taxon>
        <taxon>Actinomycetota</taxon>
        <taxon>Actinomycetes</taxon>
        <taxon>Propionibacteriales</taxon>
        <taxon>Nocardioidaceae</taxon>
        <taxon>Thermasporomyces</taxon>
    </lineage>
</organism>
<protein>
    <submittedName>
        <fullName evidence="3">Bacteriocin biosynthesis cyclodehydratase domain-containing protein</fullName>
    </submittedName>
</protein>
<dbReference type="Gene3D" id="3.40.50.720">
    <property type="entry name" value="NAD(P)-binding Rossmann-like Domain"/>
    <property type="match status" value="1"/>
</dbReference>
<evidence type="ECO:0000259" key="2">
    <source>
        <dbReference type="Pfam" id="PF00899"/>
    </source>
</evidence>
<gene>
    <name evidence="3" type="ORF">DFJ64_0888</name>
</gene>